<gene>
    <name evidence="1" type="ORF">Patl1_06012</name>
</gene>
<name>A0ACC1BVU4_9ROSI</name>
<reference evidence="2" key="1">
    <citation type="journal article" date="2023" name="G3 (Bethesda)">
        <title>Genome assembly and association tests identify interacting loci associated with vigor, precocity, and sex in interspecific pistachio rootstocks.</title>
        <authorList>
            <person name="Palmer W."/>
            <person name="Jacygrad E."/>
            <person name="Sagayaradj S."/>
            <person name="Cavanaugh K."/>
            <person name="Han R."/>
            <person name="Bertier L."/>
            <person name="Beede B."/>
            <person name="Kafkas S."/>
            <person name="Golino D."/>
            <person name="Preece J."/>
            <person name="Michelmore R."/>
        </authorList>
    </citation>
    <scope>NUCLEOTIDE SEQUENCE [LARGE SCALE GENOMIC DNA]</scope>
</reference>
<evidence type="ECO:0000313" key="1">
    <source>
        <dbReference type="EMBL" id="KAJ0103251.1"/>
    </source>
</evidence>
<dbReference type="Proteomes" id="UP001164250">
    <property type="component" value="Chromosome 3"/>
</dbReference>
<proteinExistence type="predicted"/>
<evidence type="ECO:0000313" key="2">
    <source>
        <dbReference type="Proteomes" id="UP001164250"/>
    </source>
</evidence>
<dbReference type="EMBL" id="CM047899">
    <property type="protein sequence ID" value="KAJ0103251.1"/>
    <property type="molecule type" value="Genomic_DNA"/>
</dbReference>
<keyword evidence="2" id="KW-1185">Reference proteome</keyword>
<protein>
    <submittedName>
        <fullName evidence="1">Uncharacterized protein</fullName>
    </submittedName>
</protein>
<accession>A0ACC1BVU4</accession>
<comment type="caution">
    <text evidence="1">The sequence shown here is derived from an EMBL/GenBank/DDBJ whole genome shotgun (WGS) entry which is preliminary data.</text>
</comment>
<sequence>MEEQCSPLGWGHCYQEERIEELRHLYRTWELEATILSAKEGDRKARNRIHPS</sequence>
<organism evidence="1 2">
    <name type="scientific">Pistacia atlantica</name>
    <dbReference type="NCBI Taxonomy" id="434234"/>
    <lineage>
        <taxon>Eukaryota</taxon>
        <taxon>Viridiplantae</taxon>
        <taxon>Streptophyta</taxon>
        <taxon>Embryophyta</taxon>
        <taxon>Tracheophyta</taxon>
        <taxon>Spermatophyta</taxon>
        <taxon>Magnoliopsida</taxon>
        <taxon>eudicotyledons</taxon>
        <taxon>Gunneridae</taxon>
        <taxon>Pentapetalae</taxon>
        <taxon>rosids</taxon>
        <taxon>malvids</taxon>
        <taxon>Sapindales</taxon>
        <taxon>Anacardiaceae</taxon>
        <taxon>Pistacia</taxon>
    </lineage>
</organism>